<reference evidence="3" key="1">
    <citation type="journal article" date="2016" name="Nature">
        <title>The genome of the seagrass Zostera marina reveals angiosperm adaptation to the sea.</title>
        <authorList>
            <person name="Olsen J.L."/>
            <person name="Rouze P."/>
            <person name="Verhelst B."/>
            <person name="Lin Y.-C."/>
            <person name="Bayer T."/>
            <person name="Collen J."/>
            <person name="Dattolo E."/>
            <person name="De Paoli E."/>
            <person name="Dittami S."/>
            <person name="Maumus F."/>
            <person name="Michel G."/>
            <person name="Kersting A."/>
            <person name="Lauritano C."/>
            <person name="Lohaus R."/>
            <person name="Toepel M."/>
            <person name="Tonon T."/>
            <person name="Vanneste K."/>
            <person name="Amirebrahimi M."/>
            <person name="Brakel J."/>
            <person name="Bostroem C."/>
            <person name="Chovatia M."/>
            <person name="Grimwood J."/>
            <person name="Jenkins J.W."/>
            <person name="Jueterbock A."/>
            <person name="Mraz A."/>
            <person name="Stam W.T."/>
            <person name="Tice H."/>
            <person name="Bornberg-Bauer E."/>
            <person name="Green P.J."/>
            <person name="Pearson G.A."/>
            <person name="Procaccini G."/>
            <person name="Duarte C.M."/>
            <person name="Schmutz J."/>
            <person name="Reusch T.B.H."/>
            <person name="Van de Peer Y."/>
        </authorList>
    </citation>
    <scope>NUCLEOTIDE SEQUENCE [LARGE SCALE GENOMIC DNA]</scope>
    <source>
        <strain evidence="3">cv. Finnish</strain>
    </source>
</reference>
<keyword evidence="1" id="KW-0732">Signal</keyword>
<accession>A0A0K9PTI9</accession>
<evidence type="ECO:0000313" key="3">
    <source>
        <dbReference type="Proteomes" id="UP000036987"/>
    </source>
</evidence>
<organism evidence="2 3">
    <name type="scientific">Zostera marina</name>
    <name type="common">Eelgrass</name>
    <dbReference type="NCBI Taxonomy" id="29655"/>
    <lineage>
        <taxon>Eukaryota</taxon>
        <taxon>Viridiplantae</taxon>
        <taxon>Streptophyta</taxon>
        <taxon>Embryophyta</taxon>
        <taxon>Tracheophyta</taxon>
        <taxon>Spermatophyta</taxon>
        <taxon>Magnoliopsida</taxon>
        <taxon>Liliopsida</taxon>
        <taxon>Zosteraceae</taxon>
        <taxon>Zostera</taxon>
    </lineage>
</organism>
<evidence type="ECO:0000256" key="1">
    <source>
        <dbReference type="SAM" id="SignalP"/>
    </source>
</evidence>
<evidence type="ECO:0000313" key="2">
    <source>
        <dbReference type="EMBL" id="KMZ72269.1"/>
    </source>
</evidence>
<sequence length="42" mass="4942">MFQWDVVVFVCPLVLTTCPPLAHHRLAHKRWLWLADGERDPS</sequence>
<proteinExistence type="predicted"/>
<protein>
    <submittedName>
        <fullName evidence="2">Uncharacterized protein</fullName>
    </submittedName>
</protein>
<feature type="signal peptide" evidence="1">
    <location>
        <begin position="1"/>
        <end position="16"/>
    </location>
</feature>
<comment type="caution">
    <text evidence="2">The sequence shown here is derived from an EMBL/GenBank/DDBJ whole genome shotgun (WGS) entry which is preliminary data.</text>
</comment>
<dbReference type="EMBL" id="LFYR01000640">
    <property type="protein sequence ID" value="KMZ72269.1"/>
    <property type="molecule type" value="Genomic_DNA"/>
</dbReference>
<name>A0A0K9PTI9_ZOSMR</name>
<dbReference type="Proteomes" id="UP000036987">
    <property type="component" value="Unassembled WGS sequence"/>
</dbReference>
<keyword evidence="3" id="KW-1185">Reference proteome</keyword>
<gene>
    <name evidence="2" type="ORF">ZOSMA_168G00050</name>
</gene>
<feature type="chain" id="PRO_5005528293" evidence="1">
    <location>
        <begin position="17"/>
        <end position="42"/>
    </location>
</feature>
<dbReference type="AlphaFoldDB" id="A0A0K9PTI9"/>